<evidence type="ECO:0000313" key="2">
    <source>
        <dbReference type="EMBL" id="KAK7020798.1"/>
    </source>
</evidence>
<keyword evidence="3" id="KW-1185">Reference proteome</keyword>
<name>A0AAW0B583_9AGAR</name>
<comment type="caution">
    <text evidence="2">The sequence shown here is derived from an EMBL/GenBank/DDBJ whole genome shotgun (WGS) entry which is preliminary data.</text>
</comment>
<sequence>MPKAGKKKSVKKKAPTLTKAQRSDYRLGKSLIALIEDGRVPQDKLQIIQQWIECRDPGKLDVERLEALVEKLDRGNRLTKADIEFFSTAAPVLSDSLPSPQPQLPPDSVSAPGISQMIKEIKHNAGKTGPILVEIQKLATKFGGYVGVCAKPIMFIDEKQKKSPQFTGIPFDPYGTISALTAFKSPPPFVIALVVCAANPVGITVEQWASAPMHCNVLVVVSTPKVPGRRSGGKAVVVCEPNITDVEARENIAKHIIHNRVFDMLRHIKRTGTSSQVWVNNKREASRSSSPLTRAPRLDGNTLFNLRCGKSFSVVHIQPITLCNCITSFRAAQQKVQKAAQRKEAFEQTLSTGEIPSVVSSNVRIPPVQVGPNAFGVELEPALAEAKEIAEKDIRTAVASSTKYLSELYTSILTAVRLLVHVPTVAENFATRIKAYGDTVIRDGGGSDPTIWDELYVQLKAALVSELEMLNFDRVAIIARKAEGDESRAAAVSETARAKAEMSATTRPV</sequence>
<organism evidence="2 3">
    <name type="scientific">Favolaschia claudopus</name>
    <dbReference type="NCBI Taxonomy" id="2862362"/>
    <lineage>
        <taxon>Eukaryota</taxon>
        <taxon>Fungi</taxon>
        <taxon>Dikarya</taxon>
        <taxon>Basidiomycota</taxon>
        <taxon>Agaricomycotina</taxon>
        <taxon>Agaricomycetes</taxon>
        <taxon>Agaricomycetidae</taxon>
        <taxon>Agaricales</taxon>
        <taxon>Marasmiineae</taxon>
        <taxon>Mycenaceae</taxon>
        <taxon>Favolaschia</taxon>
    </lineage>
</organism>
<evidence type="ECO:0000313" key="3">
    <source>
        <dbReference type="Proteomes" id="UP001362999"/>
    </source>
</evidence>
<reference evidence="2 3" key="1">
    <citation type="journal article" date="2024" name="J Genomics">
        <title>Draft genome sequencing and assembly of Favolaschia claudopus CIRM-BRFM 2984 isolated from oak limbs.</title>
        <authorList>
            <person name="Navarro D."/>
            <person name="Drula E."/>
            <person name="Chaduli D."/>
            <person name="Cazenave R."/>
            <person name="Ahrendt S."/>
            <person name="Wang J."/>
            <person name="Lipzen A."/>
            <person name="Daum C."/>
            <person name="Barry K."/>
            <person name="Grigoriev I.V."/>
            <person name="Favel A."/>
            <person name="Rosso M.N."/>
            <person name="Martin F."/>
        </authorList>
    </citation>
    <scope>NUCLEOTIDE SEQUENCE [LARGE SCALE GENOMIC DNA]</scope>
    <source>
        <strain evidence="2 3">CIRM-BRFM 2984</strain>
    </source>
</reference>
<feature type="compositionally biased region" description="Basic residues" evidence="1">
    <location>
        <begin position="1"/>
        <end position="14"/>
    </location>
</feature>
<gene>
    <name evidence="2" type="ORF">R3P38DRAFT_3358044</name>
</gene>
<evidence type="ECO:0000256" key="1">
    <source>
        <dbReference type="SAM" id="MobiDB-lite"/>
    </source>
</evidence>
<protein>
    <submittedName>
        <fullName evidence="2">Uncharacterized protein</fullName>
    </submittedName>
</protein>
<dbReference type="EMBL" id="JAWWNJ010000040">
    <property type="protein sequence ID" value="KAK7020798.1"/>
    <property type="molecule type" value="Genomic_DNA"/>
</dbReference>
<accession>A0AAW0B583</accession>
<dbReference type="Proteomes" id="UP001362999">
    <property type="component" value="Unassembled WGS sequence"/>
</dbReference>
<feature type="region of interest" description="Disordered" evidence="1">
    <location>
        <begin position="1"/>
        <end position="21"/>
    </location>
</feature>
<dbReference type="AlphaFoldDB" id="A0AAW0B583"/>
<proteinExistence type="predicted"/>